<dbReference type="VEuPathDB" id="FungiDB:ASPGLDRAFT_61989"/>
<reference evidence="2" key="1">
    <citation type="journal article" date="2017" name="Genome Biol.">
        <title>Comparative genomics reveals high biological diversity and specific adaptations in the industrially and medically important fungal genus Aspergillus.</title>
        <authorList>
            <person name="de Vries R.P."/>
            <person name="Riley R."/>
            <person name="Wiebenga A."/>
            <person name="Aguilar-Osorio G."/>
            <person name="Amillis S."/>
            <person name="Uchima C.A."/>
            <person name="Anderluh G."/>
            <person name="Asadollahi M."/>
            <person name="Askin M."/>
            <person name="Barry K."/>
            <person name="Battaglia E."/>
            <person name="Bayram O."/>
            <person name="Benocci T."/>
            <person name="Braus-Stromeyer S.A."/>
            <person name="Caldana C."/>
            <person name="Canovas D."/>
            <person name="Cerqueira G.C."/>
            <person name="Chen F."/>
            <person name="Chen W."/>
            <person name="Choi C."/>
            <person name="Clum A."/>
            <person name="Dos Santos R.A."/>
            <person name="Damasio A.R."/>
            <person name="Diallinas G."/>
            <person name="Emri T."/>
            <person name="Fekete E."/>
            <person name="Flipphi M."/>
            <person name="Freyberg S."/>
            <person name="Gallo A."/>
            <person name="Gournas C."/>
            <person name="Habgood R."/>
            <person name="Hainaut M."/>
            <person name="Harispe M.L."/>
            <person name="Henrissat B."/>
            <person name="Hilden K.S."/>
            <person name="Hope R."/>
            <person name="Hossain A."/>
            <person name="Karabika E."/>
            <person name="Karaffa L."/>
            <person name="Karanyi Z."/>
            <person name="Krasevec N."/>
            <person name="Kuo A."/>
            <person name="Kusch H."/>
            <person name="LaButti K."/>
            <person name="Lagendijk E.L."/>
            <person name="Lapidus A."/>
            <person name="Levasseur A."/>
            <person name="Lindquist E."/>
            <person name="Lipzen A."/>
            <person name="Logrieco A.F."/>
            <person name="MacCabe A."/>
            <person name="Maekelae M.R."/>
            <person name="Malavazi I."/>
            <person name="Melin P."/>
            <person name="Meyer V."/>
            <person name="Mielnichuk N."/>
            <person name="Miskei M."/>
            <person name="Molnar A.P."/>
            <person name="Mule G."/>
            <person name="Ngan C.Y."/>
            <person name="Orejas M."/>
            <person name="Orosz E."/>
            <person name="Ouedraogo J.P."/>
            <person name="Overkamp K.M."/>
            <person name="Park H.-S."/>
            <person name="Perrone G."/>
            <person name="Piumi F."/>
            <person name="Punt P.J."/>
            <person name="Ram A.F."/>
            <person name="Ramon A."/>
            <person name="Rauscher S."/>
            <person name="Record E."/>
            <person name="Riano-Pachon D.M."/>
            <person name="Robert V."/>
            <person name="Roehrig J."/>
            <person name="Ruller R."/>
            <person name="Salamov A."/>
            <person name="Salih N.S."/>
            <person name="Samson R.A."/>
            <person name="Sandor E."/>
            <person name="Sanguinetti M."/>
            <person name="Schuetze T."/>
            <person name="Sepcic K."/>
            <person name="Shelest E."/>
            <person name="Sherlock G."/>
            <person name="Sophianopoulou V."/>
            <person name="Squina F.M."/>
            <person name="Sun H."/>
            <person name="Susca A."/>
            <person name="Todd R.B."/>
            <person name="Tsang A."/>
            <person name="Unkles S.E."/>
            <person name="van de Wiele N."/>
            <person name="van Rossen-Uffink D."/>
            <person name="Oliveira J.V."/>
            <person name="Vesth T.C."/>
            <person name="Visser J."/>
            <person name="Yu J.-H."/>
            <person name="Zhou M."/>
            <person name="Andersen M.R."/>
            <person name="Archer D.B."/>
            <person name="Baker S.E."/>
            <person name="Benoit I."/>
            <person name="Brakhage A.A."/>
            <person name="Braus G.H."/>
            <person name="Fischer R."/>
            <person name="Frisvad J.C."/>
            <person name="Goldman G.H."/>
            <person name="Houbraken J."/>
            <person name="Oakley B."/>
            <person name="Pocsi I."/>
            <person name="Scazzocchio C."/>
            <person name="Seiboth B."/>
            <person name="vanKuyk P.A."/>
            <person name="Wortman J."/>
            <person name="Dyer P.S."/>
            <person name="Grigoriev I.V."/>
        </authorList>
    </citation>
    <scope>NUCLEOTIDE SEQUENCE [LARGE SCALE GENOMIC DNA]</scope>
    <source>
        <strain evidence="2">CBS 516.65</strain>
    </source>
</reference>
<sequence>MLLLLYLVHVLQLRVFHLNFTTFSFIKMGDLDKWQAIWPQFIENVQLILAYSGDGLSDADRYDWFRDYDSREGHHSYRYRDCVSYSYDSDDSDDSDDNEPPSFVAYVDEGISINGIGDDAHEPFTWYPDRDHGGIKTAHKPYDDVVTCIMLIAYMLMPDAFEIRSNGDRGDWKPGLVCLNQHRRQFWAYKPS</sequence>
<dbReference type="AlphaFoldDB" id="A0A1L9V5Q1"/>
<dbReference type="OrthoDB" id="2958217at2759"/>
<dbReference type="Proteomes" id="UP000184300">
    <property type="component" value="Unassembled WGS sequence"/>
</dbReference>
<accession>A0A1L9V5Q1</accession>
<organism evidence="1 2">
    <name type="scientific">Aspergillus glaucus CBS 516.65</name>
    <dbReference type="NCBI Taxonomy" id="1160497"/>
    <lineage>
        <taxon>Eukaryota</taxon>
        <taxon>Fungi</taxon>
        <taxon>Dikarya</taxon>
        <taxon>Ascomycota</taxon>
        <taxon>Pezizomycotina</taxon>
        <taxon>Eurotiomycetes</taxon>
        <taxon>Eurotiomycetidae</taxon>
        <taxon>Eurotiales</taxon>
        <taxon>Aspergillaceae</taxon>
        <taxon>Aspergillus</taxon>
        <taxon>Aspergillus subgen. Aspergillus</taxon>
    </lineage>
</organism>
<protein>
    <submittedName>
        <fullName evidence="1">Uncharacterized protein</fullName>
    </submittedName>
</protein>
<dbReference type="GeneID" id="34464762"/>
<keyword evidence="2" id="KW-1185">Reference proteome</keyword>
<gene>
    <name evidence="1" type="ORF">ASPGLDRAFT_61989</name>
</gene>
<proteinExistence type="predicted"/>
<name>A0A1L9V5Q1_ASPGL</name>
<dbReference type="RefSeq" id="XP_022395951.1">
    <property type="nucleotide sequence ID" value="XM_022548502.1"/>
</dbReference>
<dbReference type="EMBL" id="KV878920">
    <property type="protein sequence ID" value="OJJ79253.1"/>
    <property type="molecule type" value="Genomic_DNA"/>
</dbReference>
<evidence type="ECO:0000313" key="1">
    <source>
        <dbReference type="EMBL" id="OJJ79253.1"/>
    </source>
</evidence>
<evidence type="ECO:0000313" key="2">
    <source>
        <dbReference type="Proteomes" id="UP000184300"/>
    </source>
</evidence>